<dbReference type="EMBL" id="JBHSEI010000015">
    <property type="protein sequence ID" value="MFC4640291.1"/>
    <property type="molecule type" value="Genomic_DNA"/>
</dbReference>
<gene>
    <name evidence="6" type="ORF">ACFO0D_18325</name>
</gene>
<reference evidence="7" key="1">
    <citation type="journal article" date="2019" name="Int. J. Syst. Evol. Microbiol.">
        <title>The Global Catalogue of Microorganisms (GCM) 10K type strain sequencing project: providing services to taxonomists for standard genome sequencing and annotation.</title>
        <authorList>
            <consortium name="The Broad Institute Genomics Platform"/>
            <consortium name="The Broad Institute Genome Sequencing Center for Infectious Disease"/>
            <person name="Wu L."/>
            <person name="Ma J."/>
        </authorList>
    </citation>
    <scope>NUCLEOTIDE SEQUENCE [LARGE SCALE GENOMIC DNA]</scope>
    <source>
        <strain evidence="7">CCUG 55995</strain>
    </source>
</reference>
<dbReference type="InterPro" id="IPR017871">
    <property type="entry name" value="ABC_transporter-like_CS"/>
</dbReference>
<evidence type="ECO:0000256" key="3">
    <source>
        <dbReference type="ARBA" id="ARBA00022741"/>
    </source>
</evidence>
<dbReference type="InterPro" id="IPR003593">
    <property type="entry name" value="AAA+_ATPase"/>
</dbReference>
<name>A0ABV9IFA6_9DEIO</name>
<comment type="caution">
    <text evidence="6">The sequence shown here is derived from an EMBL/GenBank/DDBJ whole genome shotgun (WGS) entry which is preliminary data.</text>
</comment>
<feature type="domain" description="ABC transporter" evidence="5">
    <location>
        <begin position="252"/>
        <end position="506"/>
    </location>
</feature>
<evidence type="ECO:0000256" key="1">
    <source>
        <dbReference type="ARBA" id="ARBA00022448"/>
    </source>
</evidence>
<dbReference type="CDD" id="cd03215">
    <property type="entry name" value="ABC_Carb_Monos_II"/>
    <property type="match status" value="1"/>
</dbReference>
<dbReference type="PROSITE" id="PS50893">
    <property type="entry name" value="ABC_TRANSPORTER_2"/>
    <property type="match status" value="2"/>
</dbReference>
<accession>A0ABV9IFA6</accession>
<dbReference type="Gene3D" id="3.40.50.300">
    <property type="entry name" value="P-loop containing nucleotide triphosphate hydrolases"/>
    <property type="match status" value="2"/>
</dbReference>
<dbReference type="GO" id="GO:0005524">
    <property type="term" value="F:ATP binding"/>
    <property type="evidence" value="ECO:0007669"/>
    <property type="project" value="UniProtKB-KW"/>
</dbReference>
<dbReference type="CDD" id="cd03216">
    <property type="entry name" value="ABC_Carb_Monos_I"/>
    <property type="match status" value="1"/>
</dbReference>
<feature type="domain" description="ABC transporter" evidence="5">
    <location>
        <begin position="19"/>
        <end position="253"/>
    </location>
</feature>
<keyword evidence="1" id="KW-0813">Transport</keyword>
<evidence type="ECO:0000259" key="5">
    <source>
        <dbReference type="PROSITE" id="PS50893"/>
    </source>
</evidence>
<protein>
    <submittedName>
        <fullName evidence="6">Sugar ABC transporter ATP-binding protein</fullName>
    </submittedName>
</protein>
<dbReference type="SUPFAM" id="SSF52540">
    <property type="entry name" value="P-loop containing nucleoside triphosphate hydrolases"/>
    <property type="match status" value="2"/>
</dbReference>
<dbReference type="InterPro" id="IPR050107">
    <property type="entry name" value="ABC_carbohydrate_import_ATPase"/>
</dbReference>
<dbReference type="PROSITE" id="PS00211">
    <property type="entry name" value="ABC_TRANSPORTER_1"/>
    <property type="match status" value="2"/>
</dbReference>
<evidence type="ECO:0000256" key="2">
    <source>
        <dbReference type="ARBA" id="ARBA00022737"/>
    </source>
</evidence>
<dbReference type="SMART" id="SM00382">
    <property type="entry name" value="AAA"/>
    <property type="match status" value="2"/>
</dbReference>
<dbReference type="Pfam" id="PF00005">
    <property type="entry name" value="ABC_tran"/>
    <property type="match status" value="2"/>
</dbReference>
<dbReference type="InterPro" id="IPR027417">
    <property type="entry name" value="P-loop_NTPase"/>
</dbReference>
<dbReference type="Proteomes" id="UP001595952">
    <property type="component" value="Unassembled WGS sequence"/>
</dbReference>
<keyword evidence="4 6" id="KW-0067">ATP-binding</keyword>
<evidence type="ECO:0000313" key="7">
    <source>
        <dbReference type="Proteomes" id="UP001595952"/>
    </source>
</evidence>
<keyword evidence="7" id="KW-1185">Reference proteome</keyword>
<keyword evidence="3" id="KW-0547">Nucleotide-binding</keyword>
<keyword evidence="2" id="KW-0677">Repeat</keyword>
<dbReference type="PANTHER" id="PTHR43790:SF9">
    <property type="entry name" value="GALACTOFURANOSE TRANSPORTER ATP-BINDING PROTEIN YTFR"/>
    <property type="match status" value="1"/>
</dbReference>
<evidence type="ECO:0000256" key="4">
    <source>
        <dbReference type="ARBA" id="ARBA00022840"/>
    </source>
</evidence>
<dbReference type="PANTHER" id="PTHR43790">
    <property type="entry name" value="CARBOHYDRATE TRANSPORT ATP-BINDING PROTEIN MG119-RELATED"/>
    <property type="match status" value="1"/>
</dbReference>
<dbReference type="InterPro" id="IPR003439">
    <property type="entry name" value="ABC_transporter-like_ATP-bd"/>
</dbReference>
<organism evidence="6 7">
    <name type="scientific">Deinococcus hohokamensis</name>
    <dbReference type="NCBI Taxonomy" id="309883"/>
    <lineage>
        <taxon>Bacteria</taxon>
        <taxon>Thermotogati</taxon>
        <taxon>Deinococcota</taxon>
        <taxon>Deinococci</taxon>
        <taxon>Deinococcales</taxon>
        <taxon>Deinococcaceae</taxon>
        <taxon>Deinococcus</taxon>
    </lineage>
</organism>
<proteinExistence type="predicted"/>
<sequence length="518" mass="56787">MTAARPRPVRPRPEPRTHVAFQGVTKHFGPVQVLHDISFEIAAGEVHALLGENGAGKSTLMKVLSGHHAPTLGHIEVNGSPVQFRSARDAEALGIVLIHQEFNLAEDLTIAQNIFLGHEPGGWLLNDADMNRRAAEALRLVDLHLDPRLRVRQLSVGQKQLVEIARALSRQARLLVMDEPTAALTVGETRVLLELVTRLREEGVTVLYISHKLDEVERIADRVTVLRDGHFITTQPAAGLTPQAMANLMVGRELEDMFPPRQAPRPAVALRVQHLSVPGWAHDLSFEVQQGEVLGFAGLVGAGRTEAFEGLFGLRRRTVGRVERHGQPVMIRNPGDAARHRLVYLSEDRKGKGLLVDASLRENLTLMTLSRYARPLLDVRAEQRALERAVDEYGIRTGQLDVPASALSGGNQQKLALAKILETEPEVVILDEPTRGVDVGAKREIYHLIHRLAEAGKGVIVISSELPELLGLCHRLLVMREGHVVGELTGDRMNEREVIEYATGVRTAGGVSAGGLRA</sequence>
<dbReference type="RefSeq" id="WP_380063271.1">
    <property type="nucleotide sequence ID" value="NZ_JBHSEI010000015.1"/>
</dbReference>
<evidence type="ECO:0000313" key="6">
    <source>
        <dbReference type="EMBL" id="MFC4640291.1"/>
    </source>
</evidence>